<accession>A0A1Q8QDG5</accession>
<protein>
    <recommendedName>
        <fullName evidence="1">DUF6431 domain-containing protein</fullName>
    </recommendedName>
</protein>
<keyword evidence="3" id="KW-1185">Reference proteome</keyword>
<sequence length="234" mass="27286">MVHMTILKKDKRKRKHHWPASLVSSFPLVTTNMILTEELWTVQSYIELFSEGCPTNLRPTICPHCQEAVMLHKHGSFKRTVYTLLEEFIISIYRFKCIECGRATSLLPNFVMEHHQVAWDVKEEVVRQQLSGVALAKISEDLDTSAGKFSEKTLWRWTKAIRDEIRDSSSELWRVILEKLPHVEIPVGPSKPVREQAWLFRTWEQVRSMVPGYRNIGLLAWLYQIKRSRAVTVG</sequence>
<reference evidence="2 3" key="1">
    <citation type="submission" date="2016-09" db="EMBL/GenBank/DDBJ databases">
        <title>Complete genome of Desulfosporosinus sp. OL.</title>
        <authorList>
            <person name="Mardanov A."/>
            <person name="Beletsky A."/>
            <person name="Panova A."/>
            <person name="Karnachuk O."/>
            <person name="Ravin N."/>
        </authorList>
    </citation>
    <scope>NUCLEOTIDE SEQUENCE [LARGE SCALE GENOMIC DNA]</scope>
    <source>
        <strain evidence="2 3">OL</strain>
    </source>
</reference>
<dbReference type="Pfam" id="PF20020">
    <property type="entry name" value="DUF6431"/>
    <property type="match status" value="1"/>
</dbReference>
<dbReference type="STRING" id="1888891.DSOL_5336"/>
<evidence type="ECO:0000259" key="1">
    <source>
        <dbReference type="Pfam" id="PF20020"/>
    </source>
</evidence>
<evidence type="ECO:0000313" key="3">
    <source>
        <dbReference type="Proteomes" id="UP000186102"/>
    </source>
</evidence>
<organism evidence="2 3">
    <name type="scientific">Desulfosporosinus metallidurans</name>
    <dbReference type="NCBI Taxonomy" id="1888891"/>
    <lineage>
        <taxon>Bacteria</taxon>
        <taxon>Bacillati</taxon>
        <taxon>Bacillota</taxon>
        <taxon>Clostridia</taxon>
        <taxon>Eubacteriales</taxon>
        <taxon>Desulfitobacteriaceae</taxon>
        <taxon>Desulfosporosinus</taxon>
    </lineage>
</organism>
<dbReference type="EMBL" id="MLBF01000121">
    <property type="protein sequence ID" value="OLN25345.1"/>
    <property type="molecule type" value="Genomic_DNA"/>
</dbReference>
<name>A0A1Q8QDG5_9FIRM</name>
<dbReference type="AlphaFoldDB" id="A0A1Q8QDG5"/>
<dbReference type="InterPro" id="IPR045536">
    <property type="entry name" value="DUF6431"/>
</dbReference>
<feature type="domain" description="DUF6431" evidence="1">
    <location>
        <begin position="62"/>
        <end position="157"/>
    </location>
</feature>
<proteinExistence type="predicted"/>
<dbReference type="Proteomes" id="UP000186102">
    <property type="component" value="Unassembled WGS sequence"/>
</dbReference>
<evidence type="ECO:0000313" key="2">
    <source>
        <dbReference type="EMBL" id="OLN25345.1"/>
    </source>
</evidence>
<comment type="caution">
    <text evidence="2">The sequence shown here is derived from an EMBL/GenBank/DDBJ whole genome shotgun (WGS) entry which is preliminary data.</text>
</comment>
<gene>
    <name evidence="2" type="ORF">DSOL_5336</name>
</gene>